<dbReference type="AlphaFoldDB" id="A0A1I5WMV6"/>
<keyword evidence="7" id="KW-0969">Cilium</keyword>
<evidence type="ECO:0000313" key="7">
    <source>
        <dbReference type="EMBL" id="SFQ21020.1"/>
    </source>
</evidence>
<evidence type="ECO:0000256" key="5">
    <source>
        <dbReference type="ARBA" id="ARBA00023186"/>
    </source>
</evidence>
<organism evidence="7 8">
    <name type="scientific">Caldicoprobacter faecalis</name>
    <dbReference type="NCBI Taxonomy" id="937334"/>
    <lineage>
        <taxon>Bacteria</taxon>
        <taxon>Bacillati</taxon>
        <taxon>Bacillota</taxon>
        <taxon>Clostridia</taxon>
        <taxon>Caldicoprobacterales</taxon>
        <taxon>Caldicoprobacteraceae</taxon>
        <taxon>Caldicoprobacter</taxon>
    </lineage>
</organism>
<accession>A0A1I5WMV6</accession>
<dbReference type="RefSeq" id="WP_025747915.1">
    <property type="nucleotide sequence ID" value="NZ_FOXR01000018.1"/>
</dbReference>
<proteinExistence type="inferred from homology"/>
<dbReference type="PANTHER" id="PTHR34773:SF1">
    <property type="entry name" value="FLAGELLAR SECRETION CHAPERONE FLIS"/>
    <property type="match status" value="1"/>
</dbReference>
<dbReference type="NCBIfam" id="TIGR00208">
    <property type="entry name" value="fliS"/>
    <property type="match status" value="1"/>
</dbReference>
<keyword evidence="4 6" id="KW-1005">Bacterial flagellum biogenesis</keyword>
<gene>
    <name evidence="7" type="ORF">SAMN05444406_1187</name>
</gene>
<sequence>MALNNPYQQYQQQSVMTASPGELLVMLYNGCIRFIKQAIECINGKDLEGAHKAIIRAQDIILEFMTTLDMKYEVSHNLMALYDYLHRRLVEANTRKDVAALEEVLGFVTELRDTWAEAVKITRKQIYKKE</sequence>
<comment type="similarity">
    <text evidence="2 6">Belongs to the FliS family.</text>
</comment>
<dbReference type="OrthoDB" id="1524959at2"/>
<dbReference type="EMBL" id="FOXR01000018">
    <property type="protein sequence ID" value="SFQ21020.1"/>
    <property type="molecule type" value="Genomic_DNA"/>
</dbReference>
<keyword evidence="3 6" id="KW-0963">Cytoplasm</keyword>
<comment type="subcellular location">
    <subcellularLocation>
        <location evidence="1 6">Cytoplasm</location>
        <location evidence="1 6">Cytosol</location>
    </subcellularLocation>
</comment>
<dbReference type="GO" id="GO:0005829">
    <property type="term" value="C:cytosol"/>
    <property type="evidence" value="ECO:0007669"/>
    <property type="project" value="UniProtKB-SubCell"/>
</dbReference>
<evidence type="ECO:0000313" key="8">
    <source>
        <dbReference type="Proteomes" id="UP000198577"/>
    </source>
</evidence>
<dbReference type="STRING" id="937334.SAMN05444406_1187"/>
<dbReference type="InterPro" id="IPR036584">
    <property type="entry name" value="FliS_sf"/>
</dbReference>
<keyword evidence="7" id="KW-0966">Cell projection</keyword>
<keyword evidence="7" id="KW-0282">Flagellum</keyword>
<evidence type="ECO:0000256" key="6">
    <source>
        <dbReference type="PIRNR" id="PIRNR039090"/>
    </source>
</evidence>
<dbReference type="PANTHER" id="PTHR34773">
    <property type="entry name" value="FLAGELLAR SECRETION CHAPERONE FLIS"/>
    <property type="match status" value="1"/>
</dbReference>
<dbReference type="Proteomes" id="UP000198577">
    <property type="component" value="Unassembled WGS sequence"/>
</dbReference>
<evidence type="ECO:0000256" key="1">
    <source>
        <dbReference type="ARBA" id="ARBA00004514"/>
    </source>
</evidence>
<keyword evidence="5" id="KW-0143">Chaperone</keyword>
<evidence type="ECO:0000256" key="4">
    <source>
        <dbReference type="ARBA" id="ARBA00022795"/>
    </source>
</evidence>
<dbReference type="SUPFAM" id="SSF101116">
    <property type="entry name" value="Flagellar export chaperone FliS"/>
    <property type="match status" value="1"/>
</dbReference>
<dbReference type="Pfam" id="PF02561">
    <property type="entry name" value="FliS"/>
    <property type="match status" value="1"/>
</dbReference>
<keyword evidence="8" id="KW-1185">Reference proteome</keyword>
<dbReference type="CDD" id="cd16098">
    <property type="entry name" value="FliS"/>
    <property type="match status" value="1"/>
</dbReference>
<dbReference type="InterPro" id="IPR003713">
    <property type="entry name" value="FliS"/>
</dbReference>
<evidence type="ECO:0000256" key="2">
    <source>
        <dbReference type="ARBA" id="ARBA00008787"/>
    </source>
</evidence>
<protein>
    <recommendedName>
        <fullName evidence="6">Flagellar secretion chaperone FliS</fullName>
    </recommendedName>
</protein>
<dbReference type="Gene3D" id="1.20.120.340">
    <property type="entry name" value="Flagellar protein FliS"/>
    <property type="match status" value="1"/>
</dbReference>
<evidence type="ECO:0000256" key="3">
    <source>
        <dbReference type="ARBA" id="ARBA00022490"/>
    </source>
</evidence>
<dbReference type="GO" id="GO:0071973">
    <property type="term" value="P:bacterial-type flagellum-dependent cell motility"/>
    <property type="evidence" value="ECO:0007669"/>
    <property type="project" value="TreeGrafter"/>
</dbReference>
<dbReference type="PIRSF" id="PIRSF039090">
    <property type="entry name" value="Flis"/>
    <property type="match status" value="1"/>
</dbReference>
<dbReference type="GO" id="GO:0044780">
    <property type="term" value="P:bacterial-type flagellum assembly"/>
    <property type="evidence" value="ECO:0007669"/>
    <property type="project" value="InterPro"/>
</dbReference>
<reference evidence="7 8" key="1">
    <citation type="submission" date="2016-10" db="EMBL/GenBank/DDBJ databases">
        <authorList>
            <person name="de Groot N.N."/>
        </authorList>
    </citation>
    <scope>NUCLEOTIDE SEQUENCE [LARGE SCALE GENOMIC DNA]</scope>
    <source>
        <strain evidence="7 8">DSM 20678</strain>
    </source>
</reference>
<name>A0A1I5WMV6_9FIRM</name>